<evidence type="ECO:0000313" key="10">
    <source>
        <dbReference type="EMBL" id="MFD1236285.1"/>
    </source>
</evidence>
<evidence type="ECO:0000256" key="7">
    <source>
        <dbReference type="ARBA" id="ARBA00039751"/>
    </source>
</evidence>
<dbReference type="EC" id="1.4.3.3" evidence="6"/>
<evidence type="ECO:0000256" key="2">
    <source>
        <dbReference type="ARBA" id="ARBA00006730"/>
    </source>
</evidence>
<dbReference type="InterPro" id="IPR023209">
    <property type="entry name" value="DAO"/>
</dbReference>
<dbReference type="Pfam" id="PF01266">
    <property type="entry name" value="DAO"/>
    <property type="match status" value="1"/>
</dbReference>
<dbReference type="EMBL" id="JBHTMB010000216">
    <property type="protein sequence ID" value="MFD1236285.1"/>
    <property type="molecule type" value="Genomic_DNA"/>
</dbReference>
<evidence type="ECO:0000259" key="9">
    <source>
        <dbReference type="Pfam" id="PF01266"/>
    </source>
</evidence>
<evidence type="ECO:0000313" key="11">
    <source>
        <dbReference type="Proteomes" id="UP001597182"/>
    </source>
</evidence>
<evidence type="ECO:0000256" key="1">
    <source>
        <dbReference type="ARBA" id="ARBA00001974"/>
    </source>
</evidence>
<dbReference type="Gene3D" id="3.30.9.10">
    <property type="entry name" value="D-Amino Acid Oxidase, subunit A, domain 2"/>
    <property type="match status" value="1"/>
</dbReference>
<keyword evidence="11" id="KW-1185">Reference proteome</keyword>
<organism evidence="10 11">
    <name type="scientific">Pseudonocardia benzenivorans</name>
    <dbReference type="NCBI Taxonomy" id="228005"/>
    <lineage>
        <taxon>Bacteria</taxon>
        <taxon>Bacillati</taxon>
        <taxon>Actinomycetota</taxon>
        <taxon>Actinomycetes</taxon>
        <taxon>Pseudonocardiales</taxon>
        <taxon>Pseudonocardiaceae</taxon>
        <taxon>Pseudonocardia</taxon>
    </lineage>
</organism>
<evidence type="ECO:0000256" key="4">
    <source>
        <dbReference type="ARBA" id="ARBA00022827"/>
    </source>
</evidence>
<dbReference type="InterPro" id="IPR006076">
    <property type="entry name" value="FAD-dep_OxRdtase"/>
</dbReference>
<dbReference type="SUPFAM" id="SSF51971">
    <property type="entry name" value="Nucleotide-binding domain"/>
    <property type="match status" value="1"/>
</dbReference>
<comment type="cofactor">
    <cofactor evidence="1">
        <name>FAD</name>
        <dbReference type="ChEBI" id="CHEBI:57692"/>
    </cofactor>
</comment>
<dbReference type="GO" id="GO:0016491">
    <property type="term" value="F:oxidoreductase activity"/>
    <property type="evidence" value="ECO:0007669"/>
    <property type="project" value="UniProtKB-KW"/>
</dbReference>
<proteinExistence type="inferred from homology"/>
<comment type="catalytic activity">
    <reaction evidence="8">
        <text>a D-alpha-amino acid + O2 + H2O = a 2-oxocarboxylate + H2O2 + NH4(+)</text>
        <dbReference type="Rhea" id="RHEA:21816"/>
        <dbReference type="ChEBI" id="CHEBI:15377"/>
        <dbReference type="ChEBI" id="CHEBI:15379"/>
        <dbReference type="ChEBI" id="CHEBI:16240"/>
        <dbReference type="ChEBI" id="CHEBI:28938"/>
        <dbReference type="ChEBI" id="CHEBI:35179"/>
        <dbReference type="ChEBI" id="CHEBI:59871"/>
        <dbReference type="EC" id="1.4.3.3"/>
    </reaction>
    <physiologicalReaction direction="left-to-right" evidence="8">
        <dbReference type="Rhea" id="RHEA:21817"/>
    </physiologicalReaction>
</comment>
<evidence type="ECO:0000256" key="3">
    <source>
        <dbReference type="ARBA" id="ARBA00022630"/>
    </source>
</evidence>
<comment type="caution">
    <text evidence="10">The sequence shown here is derived from an EMBL/GenBank/DDBJ whole genome shotgun (WGS) entry which is preliminary data.</text>
</comment>
<dbReference type="Proteomes" id="UP001597182">
    <property type="component" value="Unassembled WGS sequence"/>
</dbReference>
<evidence type="ECO:0000256" key="8">
    <source>
        <dbReference type="ARBA" id="ARBA00049547"/>
    </source>
</evidence>
<accession>A0ABW3VPL1</accession>
<sequence length="286" mass="30449">MGAVVRGADGRHPRLDRALARRLPGARHRPRVRRPADPLVVGERRPRLRRDPPQARIIPDLRAVDPAAVPAGFTSAARATMPLVDMPVHLPYLVRRAGAAGVTFSPGRVGSPAAATREWPVVVNCAGLGARELAADPTVYAALGQHVVLADPGLEELLIELTTEPEWVSVFPHGTRVVCGGIRRPGVEDTTPDPTTVRRILDRCVRAVPALADAEILGTPVGLRPERPSVRVEAERLGSALVVHDYGHGGNGVSLSWGCAARVRELVEGGGPHRLRGRPSTPGSGR</sequence>
<evidence type="ECO:0000256" key="6">
    <source>
        <dbReference type="ARBA" id="ARBA00039101"/>
    </source>
</evidence>
<dbReference type="RefSeq" id="WP_346089737.1">
    <property type="nucleotide sequence ID" value="NZ_BAABKS010000002.1"/>
</dbReference>
<keyword evidence="5 10" id="KW-0560">Oxidoreductase</keyword>
<gene>
    <name evidence="10" type="ORF">ACFQ34_23590</name>
</gene>
<dbReference type="SUPFAM" id="SSF54373">
    <property type="entry name" value="FAD-linked reductases, C-terminal domain"/>
    <property type="match status" value="1"/>
</dbReference>
<comment type="similarity">
    <text evidence="2">Belongs to the DAMOX/DASOX family.</text>
</comment>
<name>A0ABW3VPL1_9PSEU</name>
<dbReference type="PANTHER" id="PTHR11530">
    <property type="entry name" value="D-AMINO ACID OXIDASE"/>
    <property type="match status" value="1"/>
</dbReference>
<reference evidence="11" key="1">
    <citation type="journal article" date="2019" name="Int. J. Syst. Evol. Microbiol.">
        <title>The Global Catalogue of Microorganisms (GCM) 10K type strain sequencing project: providing services to taxonomists for standard genome sequencing and annotation.</title>
        <authorList>
            <consortium name="The Broad Institute Genomics Platform"/>
            <consortium name="The Broad Institute Genome Sequencing Center for Infectious Disease"/>
            <person name="Wu L."/>
            <person name="Ma J."/>
        </authorList>
    </citation>
    <scope>NUCLEOTIDE SEQUENCE [LARGE SCALE GENOMIC DNA]</scope>
    <source>
        <strain evidence="11">CCUG 49018</strain>
    </source>
</reference>
<dbReference type="PANTHER" id="PTHR11530:SF11">
    <property type="entry name" value="D-ASPARTATE OXIDASE"/>
    <property type="match status" value="1"/>
</dbReference>
<protein>
    <recommendedName>
        <fullName evidence="7">D-amino-acid oxidase</fullName>
        <ecNumber evidence="6">1.4.3.3</ecNumber>
    </recommendedName>
</protein>
<keyword evidence="3" id="KW-0285">Flavoprotein</keyword>
<keyword evidence="4" id="KW-0274">FAD</keyword>
<feature type="domain" description="FAD dependent oxidoreductase" evidence="9">
    <location>
        <begin position="53"/>
        <end position="265"/>
    </location>
</feature>
<evidence type="ECO:0000256" key="5">
    <source>
        <dbReference type="ARBA" id="ARBA00023002"/>
    </source>
</evidence>